<dbReference type="GO" id="GO:0016887">
    <property type="term" value="F:ATP hydrolysis activity"/>
    <property type="evidence" value="ECO:0007669"/>
    <property type="project" value="InterPro"/>
</dbReference>
<comment type="similarity">
    <text evidence="1">Belongs to the ABC transporter superfamily.</text>
</comment>
<dbReference type="SUPFAM" id="SSF52540">
    <property type="entry name" value="P-loop containing nucleoside triphosphate hydrolases"/>
    <property type="match status" value="1"/>
</dbReference>
<dbReference type="Proteomes" id="UP000243106">
    <property type="component" value="Unassembled WGS sequence"/>
</dbReference>
<dbReference type="InterPro" id="IPR027417">
    <property type="entry name" value="P-loop_NTPase"/>
</dbReference>
<dbReference type="SMART" id="SM00382">
    <property type="entry name" value="AAA"/>
    <property type="match status" value="1"/>
</dbReference>
<keyword evidence="3" id="KW-0547">Nucleotide-binding</keyword>
<dbReference type="Gene3D" id="3.40.50.300">
    <property type="entry name" value="P-loop containing nucleotide triphosphate hydrolases"/>
    <property type="match status" value="1"/>
</dbReference>
<dbReference type="PANTHER" id="PTHR42788:SF19">
    <property type="entry name" value="ALIPHATIC SULFONATES IMPORT ATP-BINDING PROTEIN SSUB 2"/>
    <property type="match status" value="1"/>
</dbReference>
<evidence type="ECO:0000256" key="3">
    <source>
        <dbReference type="ARBA" id="ARBA00022741"/>
    </source>
</evidence>
<dbReference type="InterPro" id="IPR003439">
    <property type="entry name" value="ABC_transporter-like_ATP-bd"/>
</dbReference>
<dbReference type="InterPro" id="IPR050166">
    <property type="entry name" value="ABC_transporter_ATP-bind"/>
</dbReference>
<evidence type="ECO:0000256" key="2">
    <source>
        <dbReference type="ARBA" id="ARBA00022448"/>
    </source>
</evidence>
<evidence type="ECO:0000313" key="7">
    <source>
        <dbReference type="Proteomes" id="UP000243106"/>
    </source>
</evidence>
<dbReference type="PROSITE" id="PS00211">
    <property type="entry name" value="ABC_TRANSPORTER_1"/>
    <property type="match status" value="1"/>
</dbReference>
<dbReference type="GO" id="GO:0005524">
    <property type="term" value="F:ATP binding"/>
    <property type="evidence" value="ECO:0007669"/>
    <property type="project" value="UniProtKB-KW"/>
</dbReference>
<keyword evidence="7" id="KW-1185">Reference proteome</keyword>
<dbReference type="PANTHER" id="PTHR42788">
    <property type="entry name" value="TAURINE IMPORT ATP-BINDING PROTEIN-RELATED"/>
    <property type="match status" value="1"/>
</dbReference>
<dbReference type="AlphaFoldDB" id="A0A1I5ZUQ5"/>
<dbReference type="EMBL" id="FOXV01000012">
    <property type="protein sequence ID" value="SFQ59977.1"/>
    <property type="molecule type" value="Genomic_DNA"/>
</dbReference>
<accession>A0A1I5ZUQ5</accession>
<evidence type="ECO:0000256" key="1">
    <source>
        <dbReference type="ARBA" id="ARBA00005417"/>
    </source>
</evidence>
<evidence type="ECO:0000256" key="4">
    <source>
        <dbReference type="ARBA" id="ARBA00022840"/>
    </source>
</evidence>
<feature type="domain" description="ABC transporter" evidence="5">
    <location>
        <begin position="19"/>
        <end position="224"/>
    </location>
</feature>
<organism evidence="6 7">
    <name type="scientific">Roseivivax halotolerans</name>
    <dbReference type="NCBI Taxonomy" id="93684"/>
    <lineage>
        <taxon>Bacteria</taxon>
        <taxon>Pseudomonadati</taxon>
        <taxon>Pseudomonadota</taxon>
        <taxon>Alphaproteobacteria</taxon>
        <taxon>Rhodobacterales</taxon>
        <taxon>Roseobacteraceae</taxon>
        <taxon>Roseivivax</taxon>
    </lineage>
</organism>
<gene>
    <name evidence="6" type="ORF">SAMN05421853_11260</name>
</gene>
<name>A0A1I5ZUQ5_9RHOB</name>
<sequence>MGDPATLGTARAPLADGMIRVEIKEKRFGRLPVLSHVAFEVAPAETVAITGPSGIGKSTLLRIVAGIDKEFAGRVDTPARIAMVFQEPTLLPWRSARENLTLVHPGLTRAEADAALARVGLAEKAGDFPGQLSLGQQRRLALARAFAGRPELLILDEPFVSLDPETAETMIALTEALIKEARPATLFVTHSETEARRLATRILSLRGSPATLAPHAVPIKGVNP</sequence>
<dbReference type="Pfam" id="PF00005">
    <property type="entry name" value="ABC_tran"/>
    <property type="match status" value="1"/>
</dbReference>
<protein>
    <submittedName>
        <fullName evidence="6">NitT/TauT family transport system ATP-binding protein</fullName>
    </submittedName>
</protein>
<evidence type="ECO:0000313" key="6">
    <source>
        <dbReference type="EMBL" id="SFQ59977.1"/>
    </source>
</evidence>
<dbReference type="STRING" id="93684.SAMN05421853_11260"/>
<dbReference type="InterPro" id="IPR017871">
    <property type="entry name" value="ABC_transporter-like_CS"/>
</dbReference>
<dbReference type="InterPro" id="IPR003593">
    <property type="entry name" value="AAA+_ATPase"/>
</dbReference>
<evidence type="ECO:0000259" key="5">
    <source>
        <dbReference type="PROSITE" id="PS50893"/>
    </source>
</evidence>
<proteinExistence type="inferred from homology"/>
<dbReference type="PROSITE" id="PS50893">
    <property type="entry name" value="ABC_TRANSPORTER_2"/>
    <property type="match status" value="1"/>
</dbReference>
<keyword evidence="2" id="KW-0813">Transport</keyword>
<reference evidence="7" key="1">
    <citation type="submission" date="2016-10" db="EMBL/GenBank/DDBJ databases">
        <authorList>
            <person name="Varghese N."/>
            <person name="Submissions S."/>
        </authorList>
    </citation>
    <scope>NUCLEOTIDE SEQUENCE [LARGE SCALE GENOMIC DNA]</scope>
    <source>
        <strain evidence="7">JCM 10271</strain>
    </source>
</reference>
<keyword evidence="4 6" id="KW-0067">ATP-binding</keyword>